<dbReference type="InterPro" id="IPR009057">
    <property type="entry name" value="Homeodomain-like_sf"/>
</dbReference>
<sequence>MARPRTFDEDRALDAALETFWSLGYEAASTDDLCTATGLGRSSLYNTFRSKHALFLRALDRYTARMNERSRALLEDETRPVPERIAALLARFTEEPEPGVPPGCMVVNTAVELSGRDPEIGDRLERDYQERHAMLTTALAAGQRAGEIDREKDPRALAHFLIATMSGMRVTARSALPGSRARLEATAASALAAL</sequence>
<dbReference type="SUPFAM" id="SSF48498">
    <property type="entry name" value="Tetracyclin repressor-like, C-terminal domain"/>
    <property type="match status" value="1"/>
</dbReference>
<evidence type="ECO:0000313" key="6">
    <source>
        <dbReference type="EMBL" id="MFB4197174.1"/>
    </source>
</evidence>
<gene>
    <name evidence="6" type="ORF">ACE11A_22780</name>
</gene>
<dbReference type="Pfam" id="PF16925">
    <property type="entry name" value="TetR_C_13"/>
    <property type="match status" value="1"/>
</dbReference>
<protein>
    <submittedName>
        <fullName evidence="6">TetR/AcrR family transcriptional regulator</fullName>
    </submittedName>
</protein>
<keyword evidence="3" id="KW-0804">Transcription</keyword>
<feature type="domain" description="HTH tetR-type" evidence="5">
    <location>
        <begin position="6"/>
        <end position="66"/>
    </location>
</feature>
<dbReference type="Pfam" id="PF00440">
    <property type="entry name" value="TetR_N"/>
    <property type="match status" value="1"/>
</dbReference>
<evidence type="ECO:0000259" key="5">
    <source>
        <dbReference type="PROSITE" id="PS50977"/>
    </source>
</evidence>
<dbReference type="PROSITE" id="PS50977">
    <property type="entry name" value="HTH_TETR_2"/>
    <property type="match status" value="1"/>
</dbReference>
<evidence type="ECO:0000256" key="1">
    <source>
        <dbReference type="ARBA" id="ARBA00023015"/>
    </source>
</evidence>
<proteinExistence type="predicted"/>
<dbReference type="EMBL" id="JBHGBT010000028">
    <property type="protein sequence ID" value="MFB4197174.1"/>
    <property type="molecule type" value="Genomic_DNA"/>
</dbReference>
<evidence type="ECO:0000313" key="7">
    <source>
        <dbReference type="Proteomes" id="UP001577267"/>
    </source>
</evidence>
<dbReference type="InterPro" id="IPR011075">
    <property type="entry name" value="TetR_C"/>
</dbReference>
<keyword evidence="1" id="KW-0805">Transcription regulation</keyword>
<comment type="caution">
    <text evidence="6">The sequence shown here is derived from an EMBL/GenBank/DDBJ whole genome shotgun (WGS) entry which is preliminary data.</text>
</comment>
<reference evidence="6 7" key="1">
    <citation type="submission" date="2024-09" db="EMBL/GenBank/DDBJ databases">
        <title>Draft genome sequence of multifaceted antimicrobials producing Streptomyces sp. strain FH1.</title>
        <authorList>
            <person name="Hassan F."/>
            <person name="Ali H."/>
            <person name="Hassan N."/>
            <person name="Nawaz A."/>
        </authorList>
    </citation>
    <scope>NUCLEOTIDE SEQUENCE [LARGE SCALE GENOMIC DNA]</scope>
    <source>
        <strain evidence="6 7">FH1</strain>
    </source>
</reference>
<dbReference type="InterPro" id="IPR001647">
    <property type="entry name" value="HTH_TetR"/>
</dbReference>
<evidence type="ECO:0000256" key="3">
    <source>
        <dbReference type="ARBA" id="ARBA00023163"/>
    </source>
</evidence>
<dbReference type="Gene3D" id="1.10.357.10">
    <property type="entry name" value="Tetracycline Repressor, domain 2"/>
    <property type="match status" value="1"/>
</dbReference>
<dbReference type="Gene3D" id="1.10.10.60">
    <property type="entry name" value="Homeodomain-like"/>
    <property type="match status" value="1"/>
</dbReference>
<dbReference type="InterPro" id="IPR036271">
    <property type="entry name" value="Tet_transcr_reg_TetR-rel_C_sf"/>
</dbReference>
<keyword evidence="7" id="KW-1185">Reference proteome</keyword>
<keyword evidence="2 4" id="KW-0238">DNA-binding</keyword>
<evidence type="ECO:0000256" key="4">
    <source>
        <dbReference type="PROSITE-ProRule" id="PRU00335"/>
    </source>
</evidence>
<evidence type="ECO:0000256" key="2">
    <source>
        <dbReference type="ARBA" id="ARBA00023125"/>
    </source>
</evidence>
<dbReference type="SUPFAM" id="SSF46689">
    <property type="entry name" value="Homeodomain-like"/>
    <property type="match status" value="1"/>
</dbReference>
<accession>A0ABV4ZT68</accession>
<feature type="DNA-binding region" description="H-T-H motif" evidence="4">
    <location>
        <begin position="29"/>
        <end position="48"/>
    </location>
</feature>
<dbReference type="RefSeq" id="WP_375065473.1">
    <property type="nucleotide sequence ID" value="NZ_JBHGBT010000028.1"/>
</dbReference>
<dbReference type="Proteomes" id="UP001577267">
    <property type="component" value="Unassembled WGS sequence"/>
</dbReference>
<dbReference type="PANTHER" id="PTHR47506:SF1">
    <property type="entry name" value="HTH-TYPE TRANSCRIPTIONAL REGULATOR YJDC"/>
    <property type="match status" value="1"/>
</dbReference>
<name>A0ABV4ZT68_9ACTN</name>
<organism evidence="6 7">
    <name type="scientific">Streptomyces carpaticus</name>
    <dbReference type="NCBI Taxonomy" id="285558"/>
    <lineage>
        <taxon>Bacteria</taxon>
        <taxon>Bacillati</taxon>
        <taxon>Actinomycetota</taxon>
        <taxon>Actinomycetes</taxon>
        <taxon>Kitasatosporales</taxon>
        <taxon>Streptomycetaceae</taxon>
        <taxon>Streptomyces</taxon>
    </lineage>
</organism>
<dbReference type="PANTHER" id="PTHR47506">
    <property type="entry name" value="TRANSCRIPTIONAL REGULATORY PROTEIN"/>
    <property type="match status" value="1"/>
</dbReference>